<accession>A0A6B2M0B3</accession>
<dbReference type="AlphaFoldDB" id="A0A6B2M0B3"/>
<dbReference type="Proteomes" id="UP000478417">
    <property type="component" value="Unassembled WGS sequence"/>
</dbReference>
<keyword evidence="5" id="KW-1185">Reference proteome</keyword>
<feature type="domain" description="AB hydrolase-1" evidence="3">
    <location>
        <begin position="56"/>
        <end position="285"/>
    </location>
</feature>
<dbReference type="InterPro" id="IPR050266">
    <property type="entry name" value="AB_hydrolase_sf"/>
</dbReference>
<feature type="signal peptide" evidence="2">
    <location>
        <begin position="1"/>
        <end position="22"/>
    </location>
</feature>
<evidence type="ECO:0000259" key="3">
    <source>
        <dbReference type="Pfam" id="PF12697"/>
    </source>
</evidence>
<dbReference type="InterPro" id="IPR000073">
    <property type="entry name" value="AB_hydrolase_1"/>
</dbReference>
<proteinExistence type="predicted"/>
<evidence type="ECO:0000256" key="2">
    <source>
        <dbReference type="SAM" id="SignalP"/>
    </source>
</evidence>
<keyword evidence="2" id="KW-0732">Signal</keyword>
<dbReference type="PANTHER" id="PTHR43798">
    <property type="entry name" value="MONOACYLGLYCEROL LIPASE"/>
    <property type="match status" value="1"/>
</dbReference>
<dbReference type="InterPro" id="IPR029058">
    <property type="entry name" value="AB_hydrolase_fold"/>
</dbReference>
<dbReference type="Gene3D" id="3.40.50.1820">
    <property type="entry name" value="alpha/beta hydrolase"/>
    <property type="match status" value="1"/>
</dbReference>
<name>A0A6B2M0B3_9BACT</name>
<protein>
    <submittedName>
        <fullName evidence="4">Alpha/beta hydrolase</fullName>
    </submittedName>
</protein>
<dbReference type="GO" id="GO:0016020">
    <property type="term" value="C:membrane"/>
    <property type="evidence" value="ECO:0007669"/>
    <property type="project" value="TreeGrafter"/>
</dbReference>
<dbReference type="SUPFAM" id="SSF53474">
    <property type="entry name" value="alpha/beta-Hydrolases"/>
    <property type="match status" value="1"/>
</dbReference>
<evidence type="ECO:0000313" key="5">
    <source>
        <dbReference type="Proteomes" id="UP000478417"/>
    </source>
</evidence>
<keyword evidence="1 4" id="KW-0378">Hydrolase</keyword>
<evidence type="ECO:0000256" key="1">
    <source>
        <dbReference type="ARBA" id="ARBA00022801"/>
    </source>
</evidence>
<feature type="chain" id="PRO_5025494071" evidence="2">
    <location>
        <begin position="23"/>
        <end position="296"/>
    </location>
</feature>
<organism evidence="4 5">
    <name type="scientific">Oceanipulchritudo coccoides</name>
    <dbReference type="NCBI Taxonomy" id="2706888"/>
    <lineage>
        <taxon>Bacteria</taxon>
        <taxon>Pseudomonadati</taxon>
        <taxon>Verrucomicrobiota</taxon>
        <taxon>Opitutia</taxon>
        <taxon>Puniceicoccales</taxon>
        <taxon>Oceanipulchritudinaceae</taxon>
        <taxon>Oceanipulchritudo</taxon>
    </lineage>
</organism>
<reference evidence="4 5" key="1">
    <citation type="submission" date="2020-02" db="EMBL/GenBank/DDBJ databases">
        <title>Albibacoteraceae fam. nov., the first described family within the subdivision 4 Verrucomicrobia.</title>
        <authorList>
            <person name="Xi F."/>
        </authorList>
    </citation>
    <scope>NUCLEOTIDE SEQUENCE [LARGE SCALE GENOMIC DNA]</scope>
    <source>
        <strain evidence="4 5">CK1056</strain>
    </source>
</reference>
<evidence type="ECO:0000313" key="4">
    <source>
        <dbReference type="EMBL" id="NDV61467.1"/>
    </source>
</evidence>
<dbReference type="EMBL" id="JAAGNX010000001">
    <property type="protein sequence ID" value="NDV61467.1"/>
    <property type="molecule type" value="Genomic_DNA"/>
</dbReference>
<comment type="caution">
    <text evidence="4">The sequence shown here is derived from an EMBL/GenBank/DDBJ whole genome shotgun (WGS) entry which is preliminary data.</text>
</comment>
<dbReference type="Pfam" id="PF12697">
    <property type="entry name" value="Abhydrolase_6"/>
    <property type="match status" value="1"/>
</dbReference>
<dbReference type="GO" id="GO:0016787">
    <property type="term" value="F:hydrolase activity"/>
    <property type="evidence" value="ECO:0007669"/>
    <property type="project" value="UniProtKB-KW"/>
</dbReference>
<gene>
    <name evidence="4" type="ORF">G0Q06_03285</name>
</gene>
<dbReference type="RefSeq" id="WP_163962434.1">
    <property type="nucleotide sequence ID" value="NZ_JAAGNX010000001.1"/>
</dbReference>
<dbReference type="PANTHER" id="PTHR43798:SF31">
    <property type="entry name" value="AB HYDROLASE SUPERFAMILY PROTEIN YCLE"/>
    <property type="match status" value="1"/>
</dbReference>
<sequence>MKSILLKLVAALWLIPPAFLVAGPPEPPSGWTEGYVMANGIRLHYWRTGGDKPVMVMAHGFSDDGLCWTQLAVELTDQFDLILFDARGHGLSDAPNRSDPADAQVEDLAGLIKALELKNPILMGHSMGSASVAWFAARYPDVPKAIILEDPRLVGRSPLSSGEVSEEDLKKRAATILEQNNKTYDEIVEHGLKQNPSWGEAEIRIWAASKQRHHPNLVYRTFSQDRPSTSDLFKKITCPTLILKADAGEKLRRENEQVAAHLKNGKLVHIESAGHNVRREQKERLLQALMPFLHSL</sequence>